<organism evidence="2">
    <name type="scientific">Brugia malayi</name>
    <name type="common">Filarial nematode worm</name>
    <dbReference type="NCBI Taxonomy" id="6279"/>
    <lineage>
        <taxon>Eukaryota</taxon>
        <taxon>Metazoa</taxon>
        <taxon>Ecdysozoa</taxon>
        <taxon>Nematoda</taxon>
        <taxon>Chromadorea</taxon>
        <taxon>Rhabditida</taxon>
        <taxon>Spirurina</taxon>
        <taxon>Spiruromorpha</taxon>
        <taxon>Filarioidea</taxon>
        <taxon>Onchocercidae</taxon>
        <taxon>Brugia</taxon>
    </lineage>
</organism>
<keyword evidence="1" id="KW-0732">Signal</keyword>
<proteinExistence type="predicted"/>
<dbReference type="RefSeq" id="XP_042929725.1">
    <property type="nucleotide sequence ID" value="XM_043073791.1"/>
</dbReference>
<dbReference type="EMBL" id="CAAKNF010000196">
    <property type="protein sequence ID" value="VIO86796.1"/>
    <property type="molecule type" value="Genomic_DNA"/>
</dbReference>
<dbReference type="Proteomes" id="UP000006672">
    <property type="component" value="Unassembled WGS sequence"/>
</dbReference>
<evidence type="ECO:0000313" key="3">
    <source>
        <dbReference type="EMBL" id="VIO86796.1"/>
    </source>
</evidence>
<gene>
    <name evidence="2 5 6" type="ORF">Bm13432</name>
    <name evidence="3" type="ORF">BM_BM13432</name>
    <name evidence="2" type="ORF">BM_Bm13432</name>
</gene>
<name>A0A0J9XSB4_BRUMA</name>
<dbReference type="CTD" id="66057861"/>
<feature type="signal peptide" evidence="1">
    <location>
        <begin position="1"/>
        <end position="18"/>
    </location>
</feature>
<dbReference type="AlphaFoldDB" id="A0A0J9XSB4"/>
<evidence type="ECO:0000313" key="2">
    <source>
        <dbReference type="EMBL" id="CDP94611.1"/>
    </source>
</evidence>
<reference evidence="2 4" key="1">
    <citation type="journal article" date="2007" name="Science">
        <title>Draft genome of the filarial nematode parasite Brugia malayi.</title>
        <authorList>
            <person name="Ghedin E."/>
            <person name="Wang S."/>
            <person name="Spiro D."/>
            <person name="Caler E."/>
            <person name="Zhao Q."/>
            <person name="Crabtree J."/>
            <person name="Allen J.E."/>
            <person name="Delcher A.L."/>
            <person name="Guiliano D.B."/>
            <person name="Miranda-Saavedra D."/>
            <person name="Angiuoli S.V."/>
            <person name="Creasy T."/>
            <person name="Amedeo P."/>
            <person name="Haas B."/>
            <person name="El-Sayed N.M."/>
            <person name="Wortman J.R."/>
            <person name="Feldblyum T."/>
            <person name="Tallon L."/>
            <person name="Schatz M."/>
            <person name="Shumway M."/>
            <person name="Koo H."/>
            <person name="Salzberg S.L."/>
            <person name="Schobel S."/>
            <person name="Pertea M."/>
            <person name="Pop M."/>
            <person name="White O."/>
            <person name="Barton G.J."/>
            <person name="Carlow C.K."/>
            <person name="Crawford M.J."/>
            <person name="Daub J."/>
            <person name="Dimmic M.W."/>
            <person name="Estes C.F."/>
            <person name="Foster J.M."/>
            <person name="Ganatra M."/>
            <person name="Gregory W.F."/>
            <person name="Johnson N.M."/>
            <person name="Jin J."/>
            <person name="Komuniecki R."/>
            <person name="Korf I."/>
            <person name="Kumar S."/>
            <person name="Laney S."/>
            <person name="Li B.W."/>
            <person name="Li W."/>
            <person name="Lindblom T.H."/>
            <person name="Lustigman S."/>
            <person name="Ma D."/>
            <person name="Maina C.V."/>
            <person name="Martin D.M."/>
            <person name="McCarter J.P."/>
            <person name="McReynolds L."/>
            <person name="Mitreva M."/>
            <person name="Nutman T.B."/>
            <person name="Parkinson J."/>
            <person name="Peregrin-Alvarez J.M."/>
            <person name="Poole C."/>
            <person name="Ren Q."/>
            <person name="Saunders L."/>
            <person name="Sluder A.E."/>
            <person name="Smith K."/>
            <person name="Stanke M."/>
            <person name="Unnasch T.R."/>
            <person name="Ware J."/>
            <person name="Wei A.D."/>
            <person name="Weil G."/>
            <person name="Williams D.J."/>
            <person name="Zhang Y."/>
            <person name="Williams S.A."/>
            <person name="Fraser-Liggett C."/>
            <person name="Slatko B."/>
            <person name="Blaxter M.L."/>
            <person name="Scott A.L."/>
        </authorList>
    </citation>
    <scope>NUCLEOTIDE SEQUENCE</scope>
    <source>
        <strain evidence="2 4">FR3</strain>
    </source>
</reference>
<evidence type="ECO:0000313" key="5">
    <source>
        <dbReference type="WBParaSite" id="Bm13432.1"/>
    </source>
</evidence>
<dbReference type="GeneID" id="66057861"/>
<dbReference type="WormBase" id="Bm13432">
    <property type="protein sequence ID" value="BM31765"/>
    <property type="gene ID" value="WBGene00233693"/>
</dbReference>
<dbReference type="KEGG" id="bmy:BM_BM13432"/>
<dbReference type="WBParaSite" id="Bm13432.1">
    <property type="protein sequence ID" value="Bm13432.1"/>
    <property type="gene ID" value="WBGene00233693"/>
</dbReference>
<protein>
    <submittedName>
        <fullName evidence="2">Bm13432</fullName>
    </submittedName>
    <submittedName>
        <fullName evidence="5">Secreted protein</fullName>
    </submittedName>
</protein>
<sequence>MLISLKLWSLVFIRVARILFTQDNRSSNRDHEFYESFLPCFLVEVCFASGIISTRAVERYECGDSAIRKLYMVYG</sequence>
<accession>A0A4E9ESL2</accession>
<feature type="chain" id="PRO_5023812698" evidence="1">
    <location>
        <begin position="19"/>
        <end position="75"/>
    </location>
</feature>
<evidence type="ECO:0000256" key="1">
    <source>
        <dbReference type="SAM" id="SignalP"/>
    </source>
</evidence>
<evidence type="ECO:0000313" key="6">
    <source>
        <dbReference type="WormBase" id="Bm13432"/>
    </source>
</evidence>
<keyword evidence="4" id="KW-1185">Reference proteome</keyword>
<reference evidence="2" key="2">
    <citation type="submission" date="2012-12" db="EMBL/GenBank/DDBJ databases">
        <authorList>
            <person name="Gao Y.W."/>
            <person name="Fan S.T."/>
            <person name="Sun H.T."/>
            <person name="Wang Z."/>
            <person name="Gao X.L."/>
            <person name="Li Y.G."/>
            <person name="Wang T.C."/>
            <person name="Zhang K."/>
            <person name="Xu W.W."/>
            <person name="Yu Z.J."/>
            <person name="Xia X.Z."/>
        </authorList>
    </citation>
    <scope>NUCLEOTIDE SEQUENCE</scope>
    <source>
        <strain evidence="2">FR3</strain>
    </source>
</reference>
<evidence type="ECO:0000313" key="4">
    <source>
        <dbReference type="Proteomes" id="UP000006672"/>
    </source>
</evidence>
<reference evidence="3" key="3">
    <citation type="submission" date="2019-04" db="EMBL/GenBank/DDBJ databases">
        <authorList>
            <person name="Howe K."/>
            <person name="Paulini M."/>
            <person name="Williams G."/>
        </authorList>
    </citation>
    <scope>NUCLEOTIDE SEQUENCE [LARGE SCALE GENOMIC DNA]</scope>
    <source>
        <strain evidence="3">FR3</strain>
    </source>
</reference>
<reference evidence="5" key="4">
    <citation type="submission" date="2019-12" db="UniProtKB">
        <authorList>
            <consortium name="WormBaseParasite"/>
        </authorList>
    </citation>
    <scope>IDENTIFICATION</scope>
</reference>
<dbReference type="EMBL" id="LN856931">
    <property type="protein sequence ID" value="CDP94611.1"/>
    <property type="molecule type" value="Genomic_DNA"/>
</dbReference>
<accession>A0A0J9XSB4</accession>